<evidence type="ECO:0000256" key="1">
    <source>
        <dbReference type="SAM" id="Phobius"/>
    </source>
</evidence>
<dbReference type="Pfam" id="PF16344">
    <property type="entry name" value="FecR_C"/>
    <property type="match status" value="1"/>
</dbReference>
<feature type="transmembrane region" description="Helical" evidence="1">
    <location>
        <begin position="102"/>
        <end position="119"/>
    </location>
</feature>
<keyword evidence="1" id="KW-0472">Membrane</keyword>
<feature type="domain" description="FecR protein" evidence="2">
    <location>
        <begin position="127"/>
        <end position="223"/>
    </location>
</feature>
<protein>
    <submittedName>
        <fullName evidence="4">FecR domain-containing protein</fullName>
    </submittedName>
</protein>
<dbReference type="Gene3D" id="3.55.50.30">
    <property type="match status" value="1"/>
</dbReference>
<dbReference type="PIRSF" id="PIRSF018266">
    <property type="entry name" value="FecR"/>
    <property type="match status" value="1"/>
</dbReference>
<organism evidence="4">
    <name type="scientific">Dyadobacter sp. 676</name>
    <dbReference type="NCBI Taxonomy" id="3088362"/>
    <lineage>
        <taxon>Bacteria</taxon>
        <taxon>Pseudomonadati</taxon>
        <taxon>Bacteroidota</taxon>
        <taxon>Cytophagia</taxon>
        <taxon>Cytophagales</taxon>
        <taxon>Spirosomataceae</taxon>
        <taxon>Dyadobacter</taxon>
    </lineage>
</organism>
<dbReference type="InterPro" id="IPR032508">
    <property type="entry name" value="FecR_C"/>
</dbReference>
<dbReference type="Pfam" id="PF04773">
    <property type="entry name" value="FecR"/>
    <property type="match status" value="1"/>
</dbReference>
<sequence>MKLQVTRELLFNYFAGQTTPLQNELIEDWAKIPANRELFFVYLDEWEGKYPQYIANLEMALERHRAGMERRLETNTGDKRAAMLPEAATGSKAGGFIRRKRWMAAAIALVVLGAGLILSRNRLLYQKYSTAFGEIRTVTLSDGSLVTLNAHSSLLVPRFGFDRLSREVILTGEAEFSVRHVPDDRAFTVKTSNGFDVVVLGTEFVVNARREAPRVVLTKGKVRLLYGGQENRRTLTLKPGELVTFDEQGNASIGQTAHPWDYSAWKKHRFIFDQTPLADLAPLFRDHFGVELRIADPVVARMTITGTFTARTDDMLLGFLKEAAHLRVHREGNTVTLSRSTAL</sequence>
<dbReference type="InterPro" id="IPR012373">
    <property type="entry name" value="Ferrdict_sens_TM"/>
</dbReference>
<dbReference type="PANTHER" id="PTHR30273:SF2">
    <property type="entry name" value="PROTEIN FECR"/>
    <property type="match status" value="1"/>
</dbReference>
<dbReference type="RefSeq" id="WP_353718977.1">
    <property type="nucleotide sequence ID" value="NZ_CP159289.1"/>
</dbReference>
<gene>
    <name evidence="4" type="ORF">ABV298_25620</name>
</gene>
<dbReference type="AlphaFoldDB" id="A0AAU8FIW4"/>
<name>A0AAU8FIW4_9BACT</name>
<dbReference type="InterPro" id="IPR006860">
    <property type="entry name" value="FecR"/>
</dbReference>
<evidence type="ECO:0000259" key="3">
    <source>
        <dbReference type="Pfam" id="PF16344"/>
    </source>
</evidence>
<dbReference type="PANTHER" id="PTHR30273">
    <property type="entry name" value="PERIPLASMIC SIGNAL SENSOR AND SIGMA FACTOR ACTIVATOR FECR-RELATED"/>
    <property type="match status" value="1"/>
</dbReference>
<keyword evidence="1" id="KW-1133">Transmembrane helix</keyword>
<dbReference type="Gene3D" id="2.60.120.1440">
    <property type="match status" value="1"/>
</dbReference>
<dbReference type="EMBL" id="CP159289">
    <property type="protein sequence ID" value="XCH23653.1"/>
    <property type="molecule type" value="Genomic_DNA"/>
</dbReference>
<evidence type="ECO:0000313" key="4">
    <source>
        <dbReference type="EMBL" id="XCH23653.1"/>
    </source>
</evidence>
<reference evidence="4" key="1">
    <citation type="submission" date="2024-06" db="EMBL/GenBank/DDBJ databases">
        <title>Sequencing and assembly of the genome of Dyadobacter sp. strain 676, a symbiont of Cyamopsis tetragonoloba.</title>
        <authorList>
            <person name="Guro P."/>
            <person name="Sazanova A."/>
            <person name="Kuznetsova I."/>
            <person name="Belimov A."/>
            <person name="Safronova V."/>
        </authorList>
    </citation>
    <scope>NUCLEOTIDE SEQUENCE</scope>
    <source>
        <strain evidence="4">676</strain>
    </source>
</reference>
<feature type="domain" description="Protein FecR C-terminal" evidence="3">
    <location>
        <begin position="269"/>
        <end position="337"/>
    </location>
</feature>
<proteinExistence type="predicted"/>
<accession>A0AAU8FIW4</accession>
<dbReference type="GO" id="GO:0016989">
    <property type="term" value="F:sigma factor antagonist activity"/>
    <property type="evidence" value="ECO:0007669"/>
    <property type="project" value="TreeGrafter"/>
</dbReference>
<evidence type="ECO:0000259" key="2">
    <source>
        <dbReference type="Pfam" id="PF04773"/>
    </source>
</evidence>
<keyword evidence="1" id="KW-0812">Transmembrane</keyword>